<dbReference type="RefSeq" id="WP_005371099.1">
    <property type="nucleotide sequence ID" value="NZ_CM001475.1"/>
</dbReference>
<sequence length="246" mass="27201">MKLVHHQLTSPGDREINQDCMAYRIGRDFAVFVVADGLGGHYAGEKASRFFCHGLIKNTQAFADLMRGKPAATMSLWTDAAVEEMRQLSAHDPEALQAHTTCAILYLDKTCVLTAHCGDSRVYRLNPQGVVWRTRDHSVLQGLLEEGKITEAEMGGHPEQNCLLRSINVAKGHEVEINVYPAPQAGETFVLCSDGFWENVKAQELVQLAQPQTELDDLGKIARLSLLRASGKSDNITVQWVRCLAT</sequence>
<dbReference type="Gene3D" id="3.60.40.10">
    <property type="entry name" value="PPM-type phosphatase domain"/>
    <property type="match status" value="1"/>
</dbReference>
<dbReference type="PANTHER" id="PTHR47992">
    <property type="entry name" value="PROTEIN PHOSPHATASE"/>
    <property type="match status" value="1"/>
</dbReference>
<gene>
    <name evidence="2" type="ORF">Metal_1544</name>
</gene>
<evidence type="ECO:0000313" key="3">
    <source>
        <dbReference type="Proteomes" id="UP000005090"/>
    </source>
</evidence>
<dbReference type="Pfam" id="PF13672">
    <property type="entry name" value="PP2C_2"/>
    <property type="match status" value="1"/>
</dbReference>
<feature type="domain" description="PPM-type phosphatase" evidence="1">
    <location>
        <begin position="4"/>
        <end position="243"/>
    </location>
</feature>
<evidence type="ECO:0000259" key="1">
    <source>
        <dbReference type="PROSITE" id="PS51746"/>
    </source>
</evidence>
<dbReference type="eggNOG" id="COG0631">
    <property type="taxonomic scope" value="Bacteria"/>
</dbReference>
<dbReference type="InterPro" id="IPR036457">
    <property type="entry name" value="PPM-type-like_dom_sf"/>
</dbReference>
<dbReference type="PROSITE" id="PS51746">
    <property type="entry name" value="PPM_2"/>
    <property type="match status" value="1"/>
</dbReference>
<organism evidence="2 3">
    <name type="scientific">Methylomicrobium album BG8</name>
    <dbReference type="NCBI Taxonomy" id="686340"/>
    <lineage>
        <taxon>Bacteria</taxon>
        <taxon>Pseudomonadati</taxon>
        <taxon>Pseudomonadota</taxon>
        <taxon>Gammaproteobacteria</taxon>
        <taxon>Methylococcales</taxon>
        <taxon>Methylococcaceae</taxon>
        <taxon>Methylomicrobium</taxon>
    </lineage>
</organism>
<dbReference type="SUPFAM" id="SSF81606">
    <property type="entry name" value="PP2C-like"/>
    <property type="match status" value="1"/>
</dbReference>
<dbReference type="STRING" id="686340.Metal_1544"/>
<dbReference type="Proteomes" id="UP000005090">
    <property type="component" value="Chromosome"/>
</dbReference>
<dbReference type="SMART" id="SM00332">
    <property type="entry name" value="PP2Cc"/>
    <property type="match status" value="1"/>
</dbReference>
<keyword evidence="3" id="KW-1185">Reference proteome</keyword>
<name>H8GLG2_METAL</name>
<dbReference type="AlphaFoldDB" id="H8GLG2"/>
<dbReference type="EMBL" id="CM001475">
    <property type="protein sequence ID" value="EIC29327.1"/>
    <property type="molecule type" value="Genomic_DNA"/>
</dbReference>
<dbReference type="HOGENOM" id="CLU_034545_5_0_6"/>
<proteinExistence type="predicted"/>
<accession>H8GLG2</accession>
<dbReference type="CDD" id="cd00143">
    <property type="entry name" value="PP2Cc"/>
    <property type="match status" value="1"/>
</dbReference>
<protein>
    <submittedName>
        <fullName evidence="2">Serine/threonine protein phosphatase</fullName>
    </submittedName>
</protein>
<dbReference type="GO" id="GO:0004722">
    <property type="term" value="F:protein serine/threonine phosphatase activity"/>
    <property type="evidence" value="ECO:0007669"/>
    <property type="project" value="InterPro"/>
</dbReference>
<reference evidence="2 3" key="1">
    <citation type="journal article" date="2013" name="Genome Announc.">
        <title>Genome Sequence of the Obligate Gammaproteobacterial Methanotroph Methylomicrobium album Strain BG8.</title>
        <authorList>
            <person name="Kits K.D."/>
            <person name="Kalyuzhnaya M.G."/>
            <person name="Klotz M.G."/>
            <person name="Jetten M.S."/>
            <person name="Op den Camp H.J."/>
            <person name="Vuilleumier S."/>
            <person name="Bringel F."/>
            <person name="Dispirito A.A."/>
            <person name="Murrell J.C."/>
            <person name="Bruce D."/>
            <person name="Cheng J.F."/>
            <person name="Copeland A."/>
            <person name="Goodwin L."/>
            <person name="Hauser L."/>
            <person name="Lajus A."/>
            <person name="Land M.L."/>
            <person name="Lapidus A."/>
            <person name="Lucas S."/>
            <person name="Medigue C."/>
            <person name="Pitluck S."/>
            <person name="Woyke T."/>
            <person name="Zeytun A."/>
            <person name="Stein L.Y."/>
        </authorList>
    </citation>
    <scope>NUCLEOTIDE SEQUENCE [LARGE SCALE GENOMIC DNA]</scope>
    <source>
        <strain evidence="2 3">BG8</strain>
    </source>
</reference>
<evidence type="ECO:0000313" key="2">
    <source>
        <dbReference type="EMBL" id="EIC29327.1"/>
    </source>
</evidence>
<dbReference type="InterPro" id="IPR015655">
    <property type="entry name" value="PP2C"/>
</dbReference>
<dbReference type="SMART" id="SM00331">
    <property type="entry name" value="PP2C_SIG"/>
    <property type="match status" value="1"/>
</dbReference>
<dbReference type="InterPro" id="IPR001932">
    <property type="entry name" value="PPM-type_phosphatase-like_dom"/>
</dbReference>